<comment type="similarity">
    <text evidence="1 3">Belongs to the TPP enzyme family.</text>
</comment>
<dbReference type="NCBIfam" id="NF006052">
    <property type="entry name" value="PRK08199.1"/>
    <property type="match status" value="1"/>
</dbReference>
<dbReference type="GO" id="GO:0050660">
    <property type="term" value="F:flavin adenine dinucleotide binding"/>
    <property type="evidence" value="ECO:0007669"/>
    <property type="project" value="TreeGrafter"/>
</dbReference>
<feature type="domain" description="Thiamine pyrophosphate enzyme central" evidence="4">
    <location>
        <begin position="193"/>
        <end position="326"/>
    </location>
</feature>
<dbReference type="InterPro" id="IPR011766">
    <property type="entry name" value="TPP_enzyme_TPP-bd"/>
</dbReference>
<dbReference type="GO" id="GO:0000287">
    <property type="term" value="F:magnesium ion binding"/>
    <property type="evidence" value="ECO:0007669"/>
    <property type="project" value="InterPro"/>
</dbReference>
<dbReference type="Pfam" id="PF02775">
    <property type="entry name" value="TPP_enzyme_C"/>
    <property type="match status" value="1"/>
</dbReference>
<dbReference type="GO" id="GO:0003984">
    <property type="term" value="F:acetolactate synthase activity"/>
    <property type="evidence" value="ECO:0007669"/>
    <property type="project" value="TreeGrafter"/>
</dbReference>
<protein>
    <submittedName>
        <fullName evidence="7">Pyruvate decarboxylase</fullName>
    </submittedName>
</protein>
<dbReference type="PANTHER" id="PTHR18968:SF120">
    <property type="entry name" value="ACETOLACTATE SYNTHASE LARGE SUBUNIT"/>
    <property type="match status" value="1"/>
</dbReference>
<dbReference type="RefSeq" id="WP_108621000.1">
    <property type="nucleotide sequence ID" value="NZ_CP028901.1"/>
</dbReference>
<dbReference type="InterPro" id="IPR029061">
    <property type="entry name" value="THDP-binding"/>
</dbReference>
<dbReference type="AlphaFoldDB" id="A0A2R4XIF6"/>
<accession>A0A2R4XIF6</accession>
<dbReference type="SUPFAM" id="SSF52467">
    <property type="entry name" value="DHS-like NAD/FAD-binding domain"/>
    <property type="match status" value="1"/>
</dbReference>
<evidence type="ECO:0000256" key="3">
    <source>
        <dbReference type="RuleBase" id="RU362132"/>
    </source>
</evidence>
<dbReference type="SUPFAM" id="SSF52518">
    <property type="entry name" value="Thiamin diphosphate-binding fold (THDP-binding)"/>
    <property type="match status" value="2"/>
</dbReference>
<evidence type="ECO:0000259" key="5">
    <source>
        <dbReference type="Pfam" id="PF02775"/>
    </source>
</evidence>
<feature type="domain" description="Thiamine pyrophosphate enzyme N-terminal TPP-binding" evidence="6">
    <location>
        <begin position="8"/>
        <end position="122"/>
    </location>
</feature>
<name>A0A2R4XIF6_9BURK</name>
<feature type="domain" description="Thiamine pyrophosphate enzyme TPP-binding" evidence="5">
    <location>
        <begin position="389"/>
        <end position="535"/>
    </location>
</feature>
<evidence type="ECO:0000256" key="2">
    <source>
        <dbReference type="ARBA" id="ARBA00023052"/>
    </source>
</evidence>
<evidence type="ECO:0000313" key="7">
    <source>
        <dbReference type="EMBL" id="AWB33571.1"/>
    </source>
</evidence>
<dbReference type="Gene3D" id="3.40.50.970">
    <property type="match status" value="2"/>
</dbReference>
<dbReference type="InterPro" id="IPR045229">
    <property type="entry name" value="TPP_enz"/>
</dbReference>
<reference evidence="7 8" key="1">
    <citation type="submission" date="2018-04" db="EMBL/GenBank/DDBJ databases">
        <title>Bordetella sp. HZ20 isolated from seawater.</title>
        <authorList>
            <person name="Sun C."/>
        </authorList>
    </citation>
    <scope>NUCLEOTIDE SEQUENCE [LARGE SCALE GENOMIC DNA]</scope>
    <source>
        <strain evidence="7 8">HZ20</strain>
    </source>
</reference>
<dbReference type="InterPro" id="IPR000399">
    <property type="entry name" value="TPP-bd_CS"/>
</dbReference>
<sequence>MHSRYTSSHALFDVLSQAGVDRVFLVPGESYLGLLDALVDFAQIDTVTCRHEGGAGFMAVTDGRLTRRPGVALVSRGPGASNATIAVHTAQQDAVPMILLIGQIAEKDLRREAFQEIDYQQMFGSIAKWVFECRHPEQLGEAAAKAVRVATSGVPGPVILVVPEDIQQQEVEPAITSAQLQIAGIPDHRTRQSITDAINQAQRPLIMAGGAFDVPGGREALQAFAEHFQIPVILSFRRHDILAHDHPLFIGTMGLANPARQMALLEQCDFLLALGTRLGDITTQNYVFPRYGRARQKLLHCYPDSRLIGWDTEADFPLVADPVGFARAMTGHDASCEMRDQSWREALRAFHTEYVQWPAPRTLDDGLDFTQVVRAVMDHATPDAMICLDAGTFAAPVYRYASFIQERRLMAPLAGAMGYGTPAALACALRYPKRQVICIAGDGGILMTGQEMILAVERQLPIVMIVSCNGTYGSIRLHQEVHYPGRVSGTSLHNPDFAAMAESFGMRSLRLEHSRDINQTIAQAVREQGPVLIQVQSSLRAILPHTP</sequence>
<dbReference type="EMBL" id="CP028901">
    <property type="protein sequence ID" value="AWB33571.1"/>
    <property type="molecule type" value="Genomic_DNA"/>
</dbReference>
<evidence type="ECO:0000256" key="1">
    <source>
        <dbReference type="ARBA" id="ARBA00007812"/>
    </source>
</evidence>
<dbReference type="PANTHER" id="PTHR18968">
    <property type="entry name" value="THIAMINE PYROPHOSPHATE ENZYMES"/>
    <property type="match status" value="1"/>
</dbReference>
<evidence type="ECO:0000259" key="6">
    <source>
        <dbReference type="Pfam" id="PF02776"/>
    </source>
</evidence>
<dbReference type="PROSITE" id="PS00187">
    <property type="entry name" value="TPP_ENZYMES"/>
    <property type="match status" value="1"/>
</dbReference>
<dbReference type="KEGG" id="boz:DBV39_07450"/>
<dbReference type="Pfam" id="PF00205">
    <property type="entry name" value="TPP_enzyme_M"/>
    <property type="match status" value="1"/>
</dbReference>
<keyword evidence="8" id="KW-1185">Reference proteome</keyword>
<keyword evidence="7" id="KW-0670">Pyruvate</keyword>
<proteinExistence type="inferred from homology"/>
<gene>
    <name evidence="7" type="ORF">DBV39_07450</name>
</gene>
<dbReference type="CDD" id="cd00568">
    <property type="entry name" value="TPP_enzymes"/>
    <property type="match status" value="1"/>
</dbReference>
<dbReference type="Proteomes" id="UP000244571">
    <property type="component" value="Chromosome"/>
</dbReference>
<dbReference type="CDD" id="cd07035">
    <property type="entry name" value="TPP_PYR_POX_like"/>
    <property type="match status" value="1"/>
</dbReference>
<dbReference type="GO" id="GO:0009097">
    <property type="term" value="P:isoleucine biosynthetic process"/>
    <property type="evidence" value="ECO:0007669"/>
    <property type="project" value="TreeGrafter"/>
</dbReference>
<dbReference type="InterPro" id="IPR012000">
    <property type="entry name" value="Thiamin_PyroP_enz_cen_dom"/>
</dbReference>
<dbReference type="GO" id="GO:0009099">
    <property type="term" value="P:L-valine biosynthetic process"/>
    <property type="evidence" value="ECO:0007669"/>
    <property type="project" value="TreeGrafter"/>
</dbReference>
<dbReference type="Pfam" id="PF02776">
    <property type="entry name" value="TPP_enzyme_N"/>
    <property type="match status" value="1"/>
</dbReference>
<organism evidence="7 8">
    <name type="scientific">Orrella marina</name>
    <dbReference type="NCBI Taxonomy" id="2163011"/>
    <lineage>
        <taxon>Bacteria</taxon>
        <taxon>Pseudomonadati</taxon>
        <taxon>Pseudomonadota</taxon>
        <taxon>Betaproteobacteria</taxon>
        <taxon>Burkholderiales</taxon>
        <taxon>Alcaligenaceae</taxon>
        <taxon>Orrella</taxon>
    </lineage>
</organism>
<dbReference type="Gene3D" id="3.40.50.1220">
    <property type="entry name" value="TPP-binding domain"/>
    <property type="match status" value="1"/>
</dbReference>
<evidence type="ECO:0000259" key="4">
    <source>
        <dbReference type="Pfam" id="PF00205"/>
    </source>
</evidence>
<evidence type="ECO:0000313" key="8">
    <source>
        <dbReference type="Proteomes" id="UP000244571"/>
    </source>
</evidence>
<dbReference type="GO" id="GO:0005948">
    <property type="term" value="C:acetolactate synthase complex"/>
    <property type="evidence" value="ECO:0007669"/>
    <property type="project" value="TreeGrafter"/>
</dbReference>
<keyword evidence="2 3" id="KW-0786">Thiamine pyrophosphate</keyword>
<dbReference type="InterPro" id="IPR012001">
    <property type="entry name" value="Thiamin_PyroP_enz_TPP-bd_dom"/>
</dbReference>
<dbReference type="FunFam" id="3.40.50.970:FF:000007">
    <property type="entry name" value="Acetolactate synthase"/>
    <property type="match status" value="1"/>
</dbReference>
<dbReference type="InterPro" id="IPR029035">
    <property type="entry name" value="DHS-like_NAD/FAD-binding_dom"/>
</dbReference>
<dbReference type="OrthoDB" id="2254214at2"/>
<dbReference type="GO" id="GO:0030976">
    <property type="term" value="F:thiamine pyrophosphate binding"/>
    <property type="evidence" value="ECO:0007669"/>
    <property type="project" value="InterPro"/>
</dbReference>